<gene>
    <name evidence="4" type="ORF">JIV24_18685</name>
</gene>
<evidence type="ECO:0000313" key="5">
    <source>
        <dbReference type="Proteomes" id="UP000605676"/>
    </source>
</evidence>
<dbReference type="PROSITE" id="PS52016">
    <property type="entry name" value="TONB_DEPENDENT_REC_3"/>
    <property type="match status" value="1"/>
</dbReference>
<dbReference type="NCBIfam" id="TIGR04056">
    <property type="entry name" value="OMP_RagA_SusC"/>
    <property type="match status" value="1"/>
</dbReference>
<dbReference type="InterPro" id="IPR037066">
    <property type="entry name" value="Plug_dom_sf"/>
</dbReference>
<dbReference type="InterPro" id="IPR023996">
    <property type="entry name" value="TonB-dep_OMP_SusC/RagA"/>
</dbReference>
<keyword evidence="1 2" id="KW-0472">Membrane</keyword>
<comment type="subcellular location">
    <subcellularLocation>
        <location evidence="1">Cell outer membrane</location>
        <topology evidence="1">Multi-pass membrane protein</topology>
    </subcellularLocation>
</comment>
<dbReference type="SUPFAM" id="SSF49464">
    <property type="entry name" value="Carboxypeptidase regulatory domain-like"/>
    <property type="match status" value="1"/>
</dbReference>
<evidence type="ECO:0000313" key="4">
    <source>
        <dbReference type="EMBL" id="MBK3519381.1"/>
    </source>
</evidence>
<protein>
    <submittedName>
        <fullName evidence="4">TonB-dependent receptor</fullName>
    </submittedName>
</protein>
<comment type="similarity">
    <text evidence="1">Belongs to the TonB-dependent receptor family.</text>
</comment>
<evidence type="ECO:0000256" key="1">
    <source>
        <dbReference type="PROSITE-ProRule" id="PRU01360"/>
    </source>
</evidence>
<keyword evidence="5" id="KW-1185">Reference proteome</keyword>
<keyword evidence="1" id="KW-0813">Transport</keyword>
<dbReference type="InterPro" id="IPR023997">
    <property type="entry name" value="TonB-dep_OMP_SusC/RagA_CS"/>
</dbReference>
<dbReference type="InterPro" id="IPR012910">
    <property type="entry name" value="Plug_dom"/>
</dbReference>
<keyword evidence="4" id="KW-0675">Receptor</keyword>
<keyword evidence="2" id="KW-1133">Transmembrane helix</keyword>
<feature type="domain" description="TonB-dependent receptor plug" evidence="3">
    <location>
        <begin position="161"/>
        <end position="268"/>
    </location>
</feature>
<dbReference type="NCBIfam" id="TIGR04057">
    <property type="entry name" value="SusC_RagA_signa"/>
    <property type="match status" value="1"/>
</dbReference>
<keyword evidence="1 2" id="KW-0812">Transmembrane</keyword>
<keyword evidence="1" id="KW-1134">Transmembrane beta strand</keyword>
<sequence length="1090" mass="122789">MKKSNLGLAHYFVRIFNVHRVRIICLLTMCCVSIAGLAKHLPNGGVTGEGKLTNAIIEKSFSNEVIQAKKTVTGKIVDANGEPLPGVTILEQGTMNGTISNFDGEYTLQVADENAMLVFSFIGMEEQVLPVKGASTINVLLKDESMTLDDVVVVGYGIQKKQSVVGAITQAKGETLLKSGGVATVGEALQGKLPGVTSIFSNSVPGENEPQIFIRGQSSWNGGTQPLILVDGMERSMSDIDLNEIESMSVLKDASATAVFGVKGGNGVILITTKRGQEGKAKLSVSGNMTFKSVSKLPQSVDSYDGIMIANESITHEMLHEPGSWNNYVPMEIANRYRNYSDPLDKYIYPNVDWQDMMLKDYAKDYRANLSVSGGSKKAQYFANFTYQHVSDIFDTDAFSNGRGYESAHTYDRFNYRSNLDFKITNTTKFSVNLSGFYGLQKKPGGGLTEILFGLYSLAPDIYYPQYDDGSYGIYHSPEYWSTNPVKELTSRGFVENNKFQINSDFVLDQKLGFITQGLSFNGRLSYDNNFTAQKNVNDEGNYGTYGNTINKYYDENGQEIFLLSEGVNEFDFVQAPWSQEALDILNGSRSTRFNYQLSLNYNRTFSDKHATTALFLFKREEFVLGSRIPNRQEDWVSRVTYNYDSRYFVDVNGAYNGSNKFGPGYRFDFFPSTALGWMISNESFMSDFDWLDKLKIRASYGKVGDDQIGRSVFDYRWSHLYRYGSGGYAYLNSANFGATQPIYSFYYEDQVGNADVHWETSTKSNVGFELSLLKNMFTVDFDYFTENRDDIFVKGEDRSVSDIFGAEAPPANTGETEVKGFELVLGVNHQFVNGIGVRGNFSLTQAKDKVISREDPELTPDYQKQAGYPIGTYTTPIPGELLTSLDELYTSVPLEGGQNFRRPGYYNYLDYNGDGYYSRQYDNVPYGYTNRPERIWTASLGTSYKGWNFSVDFYGTQNATRYYDTRNLVKQQHLYFEHTLDYWSLDNPNGTEVLQPYSLTQANTDNREDFYDASLVRLKTVELSYTVPKKLIENIGIDNLRLFVNGNNLYLWTDMPDDREFNGGNIGQSSYRGNYPNLKRINVGFNLNF</sequence>
<proteinExistence type="inferred from homology"/>
<evidence type="ECO:0000259" key="3">
    <source>
        <dbReference type="Pfam" id="PF07715"/>
    </source>
</evidence>
<dbReference type="InterPro" id="IPR008969">
    <property type="entry name" value="CarboxyPept-like_regulatory"/>
</dbReference>
<dbReference type="SUPFAM" id="SSF56935">
    <property type="entry name" value="Porins"/>
    <property type="match status" value="1"/>
</dbReference>
<dbReference type="Proteomes" id="UP000605676">
    <property type="component" value="Unassembled WGS sequence"/>
</dbReference>
<keyword evidence="1" id="KW-0998">Cell outer membrane</keyword>
<accession>A0ABS1HNX1</accession>
<dbReference type="Gene3D" id="2.60.40.1120">
    <property type="entry name" value="Carboxypeptidase-like, regulatory domain"/>
    <property type="match status" value="1"/>
</dbReference>
<reference evidence="4 5" key="1">
    <citation type="submission" date="2021-01" db="EMBL/GenBank/DDBJ databases">
        <title>Carboxyliciviraga sp.nov., isolated from coastal sediments.</title>
        <authorList>
            <person name="Lu D."/>
            <person name="Zhang T."/>
        </authorList>
    </citation>
    <scope>NUCLEOTIDE SEQUENCE [LARGE SCALE GENOMIC DNA]</scope>
    <source>
        <strain evidence="4 5">N1Y132</strain>
    </source>
</reference>
<comment type="caution">
    <text evidence="4">The sequence shown here is derived from an EMBL/GenBank/DDBJ whole genome shotgun (WGS) entry which is preliminary data.</text>
</comment>
<dbReference type="EMBL" id="JAENRR010000065">
    <property type="protein sequence ID" value="MBK3519381.1"/>
    <property type="molecule type" value="Genomic_DNA"/>
</dbReference>
<dbReference type="Pfam" id="PF07715">
    <property type="entry name" value="Plug"/>
    <property type="match status" value="1"/>
</dbReference>
<dbReference type="RefSeq" id="WP_200466600.1">
    <property type="nucleotide sequence ID" value="NZ_JAENRR010000065.1"/>
</dbReference>
<name>A0ABS1HNX1_9BACT</name>
<dbReference type="Pfam" id="PF13715">
    <property type="entry name" value="CarbopepD_reg_2"/>
    <property type="match status" value="1"/>
</dbReference>
<evidence type="ECO:0000256" key="2">
    <source>
        <dbReference type="SAM" id="Phobius"/>
    </source>
</evidence>
<dbReference type="Gene3D" id="2.170.130.10">
    <property type="entry name" value="TonB-dependent receptor, plug domain"/>
    <property type="match status" value="1"/>
</dbReference>
<organism evidence="4 5">
    <name type="scientific">Carboxylicivirga marina</name>
    <dbReference type="NCBI Taxonomy" id="2800988"/>
    <lineage>
        <taxon>Bacteria</taxon>
        <taxon>Pseudomonadati</taxon>
        <taxon>Bacteroidota</taxon>
        <taxon>Bacteroidia</taxon>
        <taxon>Marinilabiliales</taxon>
        <taxon>Marinilabiliaceae</taxon>
        <taxon>Carboxylicivirga</taxon>
    </lineage>
</organism>
<feature type="transmembrane region" description="Helical" evidence="2">
    <location>
        <begin position="21"/>
        <end position="38"/>
    </location>
</feature>
<dbReference type="InterPro" id="IPR039426">
    <property type="entry name" value="TonB-dep_rcpt-like"/>
</dbReference>